<protein>
    <submittedName>
        <fullName evidence="1">Uncharacterized protein</fullName>
    </submittedName>
</protein>
<accession>A0A4Z2GB53</accession>
<reference evidence="1 2" key="1">
    <citation type="submission" date="2019-03" db="EMBL/GenBank/DDBJ databases">
        <title>First draft genome of Liparis tanakae, snailfish: a comprehensive survey of snailfish specific genes.</title>
        <authorList>
            <person name="Kim W."/>
            <person name="Song I."/>
            <person name="Jeong J.-H."/>
            <person name="Kim D."/>
            <person name="Kim S."/>
            <person name="Ryu S."/>
            <person name="Song J.Y."/>
            <person name="Lee S.K."/>
        </authorList>
    </citation>
    <scope>NUCLEOTIDE SEQUENCE [LARGE SCALE GENOMIC DNA]</scope>
    <source>
        <tissue evidence="1">Muscle</tissue>
    </source>
</reference>
<sequence>MLCNDVRRSVKGINGVILSGGQRQKRLKMRVQFILDEWRPLTMATELGVWAEYEEEDWGSG</sequence>
<dbReference type="EMBL" id="SRLO01000603">
    <property type="protein sequence ID" value="TNN50857.1"/>
    <property type="molecule type" value="Genomic_DNA"/>
</dbReference>
<keyword evidence="2" id="KW-1185">Reference proteome</keyword>
<evidence type="ECO:0000313" key="1">
    <source>
        <dbReference type="EMBL" id="TNN50857.1"/>
    </source>
</evidence>
<evidence type="ECO:0000313" key="2">
    <source>
        <dbReference type="Proteomes" id="UP000314294"/>
    </source>
</evidence>
<gene>
    <name evidence="1" type="ORF">EYF80_038940</name>
</gene>
<name>A0A4Z2GB53_9TELE</name>
<organism evidence="1 2">
    <name type="scientific">Liparis tanakae</name>
    <name type="common">Tanaka's snailfish</name>
    <dbReference type="NCBI Taxonomy" id="230148"/>
    <lineage>
        <taxon>Eukaryota</taxon>
        <taxon>Metazoa</taxon>
        <taxon>Chordata</taxon>
        <taxon>Craniata</taxon>
        <taxon>Vertebrata</taxon>
        <taxon>Euteleostomi</taxon>
        <taxon>Actinopterygii</taxon>
        <taxon>Neopterygii</taxon>
        <taxon>Teleostei</taxon>
        <taxon>Neoteleostei</taxon>
        <taxon>Acanthomorphata</taxon>
        <taxon>Eupercaria</taxon>
        <taxon>Perciformes</taxon>
        <taxon>Cottioidei</taxon>
        <taxon>Cottales</taxon>
        <taxon>Liparidae</taxon>
        <taxon>Liparis</taxon>
    </lineage>
</organism>
<dbReference type="AlphaFoldDB" id="A0A4Z2GB53"/>
<dbReference type="Proteomes" id="UP000314294">
    <property type="component" value="Unassembled WGS sequence"/>
</dbReference>
<proteinExistence type="predicted"/>
<comment type="caution">
    <text evidence="1">The sequence shown here is derived from an EMBL/GenBank/DDBJ whole genome shotgun (WGS) entry which is preliminary data.</text>
</comment>